<keyword evidence="3" id="KW-1185">Reference proteome</keyword>
<reference evidence="2 3" key="1">
    <citation type="submission" date="2020-08" db="EMBL/GenBank/DDBJ databases">
        <title>Sequencing the genomes of 1000 actinobacteria strains.</title>
        <authorList>
            <person name="Klenk H.-P."/>
        </authorList>
    </citation>
    <scope>NUCLEOTIDE SEQUENCE [LARGE SCALE GENOMIC DNA]</scope>
    <source>
        <strain evidence="2 3">DSM 11053</strain>
    </source>
</reference>
<dbReference type="AlphaFoldDB" id="A0A7W5JUN9"/>
<sequence length="230" mass="23412">MTNLVDGSAAGVVVELSAQLVDQLALVALGDARDGDGLVSDLDALVTTLHGAVPSFLGLRLTLVHSGLPVQVTSLLPGWTDGAAVTSLRLALAPVSRAFEAGGALVLWSGVPGSLVDLAADLGYVVARGGNDAGSPAVELDRHLPPSGITSGVEGLDELATVQRAAGLLISAGHDPVAAHETLRVGAADHGSSTYEWAVRLLDEHRAARRRPESAGRSRPGPEGGDDHDV</sequence>
<gene>
    <name evidence="2" type="ORF">FHX39_001599</name>
</gene>
<protein>
    <recommendedName>
        <fullName evidence="4">ANTAR domain-containing protein</fullName>
    </recommendedName>
</protein>
<evidence type="ECO:0000313" key="3">
    <source>
        <dbReference type="Proteomes" id="UP000565572"/>
    </source>
</evidence>
<evidence type="ECO:0008006" key="4">
    <source>
        <dbReference type="Google" id="ProtNLM"/>
    </source>
</evidence>
<feature type="compositionally biased region" description="Basic and acidic residues" evidence="1">
    <location>
        <begin position="206"/>
        <end position="216"/>
    </location>
</feature>
<comment type="caution">
    <text evidence="2">The sequence shown here is derived from an EMBL/GenBank/DDBJ whole genome shotgun (WGS) entry which is preliminary data.</text>
</comment>
<accession>A0A7W5JUN9</accession>
<evidence type="ECO:0000256" key="1">
    <source>
        <dbReference type="SAM" id="MobiDB-lite"/>
    </source>
</evidence>
<dbReference type="EMBL" id="JACHZG010000001">
    <property type="protein sequence ID" value="MBB3326655.1"/>
    <property type="molecule type" value="Genomic_DNA"/>
</dbReference>
<evidence type="ECO:0000313" key="2">
    <source>
        <dbReference type="EMBL" id="MBB3326655.1"/>
    </source>
</evidence>
<organism evidence="2 3">
    <name type="scientific">Microlunatus antarcticus</name>
    <dbReference type="NCBI Taxonomy" id="53388"/>
    <lineage>
        <taxon>Bacteria</taxon>
        <taxon>Bacillati</taxon>
        <taxon>Actinomycetota</taxon>
        <taxon>Actinomycetes</taxon>
        <taxon>Propionibacteriales</taxon>
        <taxon>Propionibacteriaceae</taxon>
        <taxon>Microlunatus</taxon>
    </lineage>
</organism>
<name>A0A7W5JUN9_9ACTN</name>
<feature type="region of interest" description="Disordered" evidence="1">
    <location>
        <begin position="206"/>
        <end position="230"/>
    </location>
</feature>
<dbReference type="RefSeq" id="WP_183337562.1">
    <property type="nucleotide sequence ID" value="NZ_JACHZG010000001.1"/>
</dbReference>
<proteinExistence type="predicted"/>
<dbReference type="Proteomes" id="UP000565572">
    <property type="component" value="Unassembled WGS sequence"/>
</dbReference>